<dbReference type="RefSeq" id="WP_349094262.1">
    <property type="nucleotide sequence ID" value="NZ_JBBMFL010000010.1"/>
</dbReference>
<feature type="chain" id="PRO_5045295300" evidence="5">
    <location>
        <begin position="24"/>
        <end position="503"/>
    </location>
</feature>
<dbReference type="CDD" id="cd16143">
    <property type="entry name" value="ARS_like"/>
    <property type="match status" value="1"/>
</dbReference>
<keyword evidence="4" id="KW-0106">Calcium</keyword>
<dbReference type="Proteomes" id="UP001460202">
    <property type="component" value="Unassembled WGS sequence"/>
</dbReference>
<dbReference type="InterPro" id="IPR050738">
    <property type="entry name" value="Sulfatase"/>
</dbReference>
<comment type="caution">
    <text evidence="7">The sequence shown here is derived from an EMBL/GenBank/DDBJ whole genome shotgun (WGS) entry which is preliminary data.</text>
</comment>
<evidence type="ECO:0000313" key="7">
    <source>
        <dbReference type="EMBL" id="MEQ2545207.1"/>
    </source>
</evidence>
<feature type="signal peptide" evidence="5">
    <location>
        <begin position="1"/>
        <end position="23"/>
    </location>
</feature>
<evidence type="ECO:0000259" key="6">
    <source>
        <dbReference type="Pfam" id="PF00884"/>
    </source>
</evidence>
<dbReference type="PROSITE" id="PS51257">
    <property type="entry name" value="PROKAR_LIPOPROTEIN"/>
    <property type="match status" value="1"/>
</dbReference>
<dbReference type="Gene3D" id="3.30.1120.10">
    <property type="match status" value="1"/>
</dbReference>
<dbReference type="InterPro" id="IPR000917">
    <property type="entry name" value="Sulfatase_N"/>
</dbReference>
<keyword evidence="2" id="KW-0479">Metal-binding</keyword>
<evidence type="ECO:0000256" key="3">
    <source>
        <dbReference type="ARBA" id="ARBA00022801"/>
    </source>
</evidence>
<dbReference type="PROSITE" id="PS00523">
    <property type="entry name" value="SULFATASE_1"/>
    <property type="match status" value="1"/>
</dbReference>
<feature type="domain" description="Sulfatase N-terminal" evidence="6">
    <location>
        <begin position="26"/>
        <end position="366"/>
    </location>
</feature>
<dbReference type="EMBL" id="JBBMFL010000010">
    <property type="protein sequence ID" value="MEQ2545207.1"/>
    <property type="molecule type" value="Genomic_DNA"/>
</dbReference>
<gene>
    <name evidence="7" type="ORF">WMO46_09635</name>
</gene>
<dbReference type="InterPro" id="IPR017850">
    <property type="entry name" value="Alkaline_phosphatase_core_sf"/>
</dbReference>
<dbReference type="PANTHER" id="PTHR42693">
    <property type="entry name" value="ARYLSULFATASE FAMILY MEMBER"/>
    <property type="match status" value="1"/>
</dbReference>
<reference evidence="7 8" key="1">
    <citation type="submission" date="2024-03" db="EMBL/GenBank/DDBJ databases">
        <title>Human intestinal bacterial collection.</title>
        <authorList>
            <person name="Pauvert C."/>
            <person name="Hitch T.C.A."/>
            <person name="Clavel T."/>
        </authorList>
    </citation>
    <scope>NUCLEOTIDE SEQUENCE [LARGE SCALE GENOMIC DNA]</scope>
    <source>
        <strain evidence="7 8">CLA-KB-H122</strain>
    </source>
</reference>
<dbReference type="SUPFAM" id="SSF53649">
    <property type="entry name" value="Alkaline phosphatase-like"/>
    <property type="match status" value="1"/>
</dbReference>
<evidence type="ECO:0000256" key="5">
    <source>
        <dbReference type="SAM" id="SignalP"/>
    </source>
</evidence>
<keyword evidence="8" id="KW-1185">Reference proteome</keyword>
<evidence type="ECO:0000256" key="1">
    <source>
        <dbReference type="ARBA" id="ARBA00008779"/>
    </source>
</evidence>
<protein>
    <submittedName>
        <fullName evidence="7">Sulfatase-like hydrolase/transferase</fullName>
    </submittedName>
</protein>
<sequence length="503" mass="55565">MMKFDKRAAFVSAAALTSSLACAAQPNVVFILADDMGYGDVSALNEKSRIRTPAIDALCREGVTFTDAHSGSSVSTPSRYGILTGRYAFRTTLKSGVTNSYSPPLIAPDRRTIATFLSEQGYSTACIGKWHLGWNWAMRDGEVDFSGPIDGGPVTRGFDYFFGIPASLDMPPYVYIENDRVTALPDRTAADSKGLLLQRSGPQGADFEHGECLQRITRKSLEYIARQRKDRPFFLYMPLTAPHTPILPSEEFRGKSGLSPYGDFVMMVDDVVAQVVARLKEQGLYENTVIVFAADNGCFHGAGVRQMEADGHYPSYIYRGYKSDLFDGGHRVPLIVSRGGKNGGRVEQGLVSLTDFYATFAEMTGYRLTPGEGEDSYSLWGVLTGEGRNVRPDAVHHSNTGCFSLREGRWKILFTAGSGGWSFPTLPKDREYMATLPAMQLYDLESDPGETRNVIGEHPDVVRRLTARMREHIERGRSTPGPAQTNETRGEWKQTALFMNDAK</sequence>
<dbReference type="PROSITE" id="PS00149">
    <property type="entry name" value="SULFATASE_2"/>
    <property type="match status" value="1"/>
</dbReference>
<keyword evidence="3" id="KW-0378">Hydrolase</keyword>
<name>A0ABV1GXQ9_9BACT</name>
<dbReference type="Gene3D" id="3.40.720.10">
    <property type="entry name" value="Alkaline Phosphatase, subunit A"/>
    <property type="match status" value="1"/>
</dbReference>
<keyword evidence="5" id="KW-0732">Signal</keyword>
<comment type="similarity">
    <text evidence="1">Belongs to the sulfatase family.</text>
</comment>
<dbReference type="Pfam" id="PF00884">
    <property type="entry name" value="Sulfatase"/>
    <property type="match status" value="1"/>
</dbReference>
<accession>A0ABV1GXQ9</accession>
<dbReference type="InterPro" id="IPR024607">
    <property type="entry name" value="Sulfatase_CS"/>
</dbReference>
<evidence type="ECO:0000256" key="2">
    <source>
        <dbReference type="ARBA" id="ARBA00022723"/>
    </source>
</evidence>
<evidence type="ECO:0000313" key="8">
    <source>
        <dbReference type="Proteomes" id="UP001460202"/>
    </source>
</evidence>
<organism evidence="7 8">
    <name type="scientific">Alistipes intestinihominis</name>
    <dbReference type="NCBI Taxonomy" id="3133172"/>
    <lineage>
        <taxon>Bacteria</taxon>
        <taxon>Pseudomonadati</taxon>
        <taxon>Bacteroidota</taxon>
        <taxon>Bacteroidia</taxon>
        <taxon>Bacteroidales</taxon>
        <taxon>Rikenellaceae</taxon>
        <taxon>Alistipes</taxon>
    </lineage>
</organism>
<proteinExistence type="inferred from homology"/>
<dbReference type="PANTHER" id="PTHR42693:SF53">
    <property type="entry name" value="ENDO-4-O-SULFATASE"/>
    <property type="match status" value="1"/>
</dbReference>
<evidence type="ECO:0000256" key="4">
    <source>
        <dbReference type="ARBA" id="ARBA00022837"/>
    </source>
</evidence>